<evidence type="ECO:0000256" key="2">
    <source>
        <dbReference type="SAM" id="Phobius"/>
    </source>
</evidence>
<keyword evidence="2" id="KW-1133">Transmembrane helix</keyword>
<feature type="compositionally biased region" description="Polar residues" evidence="1">
    <location>
        <begin position="712"/>
        <end position="722"/>
    </location>
</feature>
<gene>
    <name evidence="3" type="ORF">F5X68DRAFT_10656</name>
</gene>
<feature type="transmembrane region" description="Helical" evidence="2">
    <location>
        <begin position="141"/>
        <end position="163"/>
    </location>
</feature>
<keyword evidence="4" id="KW-1185">Reference proteome</keyword>
<feature type="transmembrane region" description="Helical" evidence="2">
    <location>
        <begin position="591"/>
        <end position="615"/>
    </location>
</feature>
<evidence type="ECO:0000256" key="1">
    <source>
        <dbReference type="SAM" id="MobiDB-lite"/>
    </source>
</evidence>
<feature type="region of interest" description="Disordered" evidence="1">
    <location>
        <begin position="687"/>
        <end position="758"/>
    </location>
</feature>
<sequence>MPPPVRQGAPPAYATRFMNSHPFFAHGQPLHTGSLRPFFATLLILPLIVIPMGMTAQIWLQTTDERNVITKEHLDKYHFQVYVIKVLDIVAALVSIPLVSLLLSHAAVACTQRSSKGQTLSLYQLAALANRRWLDLALPSIYFSPFSVGATLLIVLTFINIPLRSILIPSEARLALVCEGQRPWQMTDRRRTWYPACGNHTTIGWEPAAAEPAIDRGFGPAEDDTDPIIQAIIGGLETVRQLEYADRGTGSRDEYTFWPDTRSWVSSVSPEAHTGLIRQHALRYNSSANCESVLPTDFPAECDLENSTAFLSSFVTESLTLRICILSEGSQRFSDIRDAQDITEVMYLSAQGTSGRGDDGEYYNEGFDTHDLGDSTVRCTGTTTRGYFELGSNHNEGRPSDILKEWPSQEVMEADFSDFSSSYSLFNWRTDDRIDGVHFEGSQIGPMLKVAKAFFGPSSYFSRVTELYNTSRETTTYRSLTRLIKPLSNYDFSSDPASTGYESMYSTWRGMSFRQSSGSYSKTDVSRRLLADTAHALVNGFARSDTGTRALSAALHVANDAFLTSLRGTEHPHREIVHYQGQSVLLPRASLTGLIVALVLLCIQVVLIIALWMYINFKPTWTHTLDAMAMMKLGAHLQGRHEFPPLGKTTYMEDDKFLKDADGLVGLVTHEDHLPATADVELADMTPQPQGVAPTAAPPAPAAPGHEEATPQTTQPTASLPQDSVEDTDADANPVAGRPLHRRVSLSSIGPMASPPPSYYGSDMTEEVVPKGPYTLAVGGLGILDRGLYSRHRPK</sequence>
<reference evidence="3" key="1">
    <citation type="journal article" date="2021" name="Nat. Commun.">
        <title>Genetic determinants of endophytism in the Arabidopsis root mycobiome.</title>
        <authorList>
            <person name="Mesny F."/>
            <person name="Miyauchi S."/>
            <person name="Thiergart T."/>
            <person name="Pickel B."/>
            <person name="Atanasova L."/>
            <person name="Karlsson M."/>
            <person name="Huettel B."/>
            <person name="Barry K.W."/>
            <person name="Haridas S."/>
            <person name="Chen C."/>
            <person name="Bauer D."/>
            <person name="Andreopoulos W."/>
            <person name="Pangilinan J."/>
            <person name="LaButti K."/>
            <person name="Riley R."/>
            <person name="Lipzen A."/>
            <person name="Clum A."/>
            <person name="Drula E."/>
            <person name="Henrissat B."/>
            <person name="Kohler A."/>
            <person name="Grigoriev I.V."/>
            <person name="Martin F.M."/>
            <person name="Hacquard S."/>
        </authorList>
    </citation>
    <scope>NUCLEOTIDE SEQUENCE</scope>
    <source>
        <strain evidence="3">MPI-SDFR-AT-0117</strain>
    </source>
</reference>
<keyword evidence="2" id="KW-0472">Membrane</keyword>
<feature type="transmembrane region" description="Helical" evidence="2">
    <location>
        <begin position="81"/>
        <end position="103"/>
    </location>
</feature>
<name>A0A9P9AC11_9PEZI</name>
<comment type="caution">
    <text evidence="3">The sequence shown here is derived from an EMBL/GenBank/DDBJ whole genome shotgun (WGS) entry which is preliminary data.</text>
</comment>
<evidence type="ECO:0000313" key="3">
    <source>
        <dbReference type="EMBL" id="KAH6687430.1"/>
    </source>
</evidence>
<protein>
    <submittedName>
        <fullName evidence="3">Uncharacterized protein</fullName>
    </submittedName>
</protein>
<dbReference type="EMBL" id="JAGSXJ010000011">
    <property type="protein sequence ID" value="KAH6687430.1"/>
    <property type="molecule type" value="Genomic_DNA"/>
</dbReference>
<keyword evidence="2" id="KW-0812">Transmembrane</keyword>
<organism evidence="3 4">
    <name type="scientific">Plectosphaerella plurivora</name>
    <dbReference type="NCBI Taxonomy" id="936078"/>
    <lineage>
        <taxon>Eukaryota</taxon>
        <taxon>Fungi</taxon>
        <taxon>Dikarya</taxon>
        <taxon>Ascomycota</taxon>
        <taxon>Pezizomycotina</taxon>
        <taxon>Sordariomycetes</taxon>
        <taxon>Hypocreomycetidae</taxon>
        <taxon>Glomerellales</taxon>
        <taxon>Plectosphaerellaceae</taxon>
        <taxon>Plectosphaerella</taxon>
    </lineage>
</organism>
<accession>A0A9P9AC11</accession>
<feature type="transmembrane region" description="Helical" evidence="2">
    <location>
        <begin position="38"/>
        <end position="60"/>
    </location>
</feature>
<dbReference type="AlphaFoldDB" id="A0A9P9AC11"/>
<proteinExistence type="predicted"/>
<dbReference type="OrthoDB" id="5381672at2759"/>
<dbReference type="Proteomes" id="UP000770015">
    <property type="component" value="Unassembled WGS sequence"/>
</dbReference>
<evidence type="ECO:0000313" key="4">
    <source>
        <dbReference type="Proteomes" id="UP000770015"/>
    </source>
</evidence>